<evidence type="ECO:0000313" key="3">
    <source>
        <dbReference type="EMBL" id="ORC35923.1"/>
    </source>
</evidence>
<reference evidence="3 4" key="1">
    <citation type="submission" date="2017-03" db="EMBL/GenBank/DDBJ databases">
        <title>Draft Genome sequence of Marispirochaeta sp. strain JC444.</title>
        <authorList>
            <person name="Shivani Y."/>
            <person name="Subhash Y."/>
            <person name="Sasikala C."/>
            <person name="Ramana C."/>
        </authorList>
    </citation>
    <scope>NUCLEOTIDE SEQUENCE [LARGE SCALE GENOMIC DNA]</scope>
    <source>
        <strain evidence="3 4">JC444</strain>
    </source>
</reference>
<dbReference type="AlphaFoldDB" id="A0A1Y1RZC3"/>
<dbReference type="GO" id="GO:0006935">
    <property type="term" value="P:chemotaxis"/>
    <property type="evidence" value="ECO:0007669"/>
    <property type="project" value="UniProtKB-KW"/>
</dbReference>
<dbReference type="PANTHER" id="PTHR43693:SF1">
    <property type="entry name" value="PROTEIN PHOSPHATASE CHEZ"/>
    <property type="match status" value="1"/>
</dbReference>
<organism evidence="3 4">
    <name type="scientific">Marispirochaeta aestuarii</name>
    <dbReference type="NCBI Taxonomy" id="1963862"/>
    <lineage>
        <taxon>Bacteria</taxon>
        <taxon>Pseudomonadati</taxon>
        <taxon>Spirochaetota</taxon>
        <taxon>Spirochaetia</taxon>
        <taxon>Spirochaetales</taxon>
        <taxon>Spirochaetaceae</taxon>
        <taxon>Marispirochaeta</taxon>
    </lineage>
</organism>
<dbReference type="OrthoDB" id="9812187at2"/>
<evidence type="ECO:0000256" key="2">
    <source>
        <dbReference type="ARBA" id="ARBA00022801"/>
    </source>
</evidence>
<sequence length="206" mass="22410">MTSIGRLEKQNIQTLIDSGVRQGAEVLNAMLNSPIKLEAPVLSVVGMEELKEQLKAEYKGSLAGVRMSYAGELIGEVELIFNTAEAARLASAITQDLAPETDLDALQAATISEVGNVVINAIIGTMSNSLGLHLNFSVPQYMEGEIDSLLRRTEEIRSTTALLVKTRFFINKLDISGHILLFFTLGAFDLFKSRLKDYNTASQGTS</sequence>
<evidence type="ECO:0000313" key="4">
    <source>
        <dbReference type="Proteomes" id="UP000192343"/>
    </source>
</evidence>
<dbReference type="GO" id="GO:0016787">
    <property type="term" value="F:hydrolase activity"/>
    <property type="evidence" value="ECO:0007669"/>
    <property type="project" value="UniProtKB-KW"/>
</dbReference>
<dbReference type="STRING" id="1963862.B4O97_07590"/>
<evidence type="ECO:0008006" key="5">
    <source>
        <dbReference type="Google" id="ProtNLM"/>
    </source>
</evidence>
<gene>
    <name evidence="3" type="ORF">B4O97_07590</name>
</gene>
<dbReference type="Gene3D" id="3.40.1550.10">
    <property type="entry name" value="CheC-like"/>
    <property type="match status" value="1"/>
</dbReference>
<dbReference type="SUPFAM" id="SSF103039">
    <property type="entry name" value="CheC-like"/>
    <property type="match status" value="1"/>
</dbReference>
<dbReference type="PANTHER" id="PTHR43693">
    <property type="entry name" value="PROTEIN PHOSPHATASE CHEZ"/>
    <property type="match status" value="1"/>
</dbReference>
<comment type="caution">
    <text evidence="3">The sequence shown here is derived from an EMBL/GenBank/DDBJ whole genome shotgun (WGS) entry which is preliminary data.</text>
</comment>
<protein>
    <recommendedName>
        <fullName evidence="5">Chemotaxis protein CheC</fullName>
    </recommendedName>
</protein>
<accession>A0A1Y1RZC3</accession>
<evidence type="ECO:0000256" key="1">
    <source>
        <dbReference type="ARBA" id="ARBA00022500"/>
    </source>
</evidence>
<keyword evidence="1" id="KW-0145">Chemotaxis</keyword>
<proteinExistence type="predicted"/>
<dbReference type="Proteomes" id="UP000192343">
    <property type="component" value="Unassembled WGS sequence"/>
</dbReference>
<keyword evidence="4" id="KW-1185">Reference proteome</keyword>
<dbReference type="InterPro" id="IPR050992">
    <property type="entry name" value="CheZ_family_phosphatases"/>
</dbReference>
<dbReference type="InterPro" id="IPR028976">
    <property type="entry name" value="CheC-like_sf"/>
</dbReference>
<dbReference type="CDD" id="cd17910">
    <property type="entry name" value="CheC_ClassII"/>
    <property type="match status" value="1"/>
</dbReference>
<dbReference type="RefSeq" id="WP_083049724.1">
    <property type="nucleotide sequence ID" value="NZ_MWQY01000007.1"/>
</dbReference>
<dbReference type="EMBL" id="MWQY01000007">
    <property type="protein sequence ID" value="ORC35923.1"/>
    <property type="molecule type" value="Genomic_DNA"/>
</dbReference>
<name>A0A1Y1RZC3_9SPIO</name>
<keyword evidence="2" id="KW-0378">Hydrolase</keyword>